<gene>
    <name evidence="2" type="ORF">CPB83DRAFT_155115</name>
</gene>
<dbReference type="Proteomes" id="UP000807306">
    <property type="component" value="Unassembled WGS sequence"/>
</dbReference>
<sequence length="66" mass="7704">MTRDARRHTSSVVIRNWWLFLATSLCCTRLVLVAVPYYKGLCSSLKYQSYSRTCALFSQRGFKLLH</sequence>
<reference evidence="2" key="1">
    <citation type="submission" date="2020-11" db="EMBL/GenBank/DDBJ databases">
        <authorList>
            <consortium name="DOE Joint Genome Institute"/>
            <person name="Ahrendt S."/>
            <person name="Riley R."/>
            <person name="Andreopoulos W."/>
            <person name="Labutti K."/>
            <person name="Pangilinan J."/>
            <person name="Ruiz-Duenas F.J."/>
            <person name="Barrasa J.M."/>
            <person name="Sanchez-Garcia M."/>
            <person name="Camarero S."/>
            <person name="Miyauchi S."/>
            <person name="Serrano A."/>
            <person name="Linde D."/>
            <person name="Babiker R."/>
            <person name="Drula E."/>
            <person name="Ayuso-Fernandez I."/>
            <person name="Pacheco R."/>
            <person name="Padilla G."/>
            <person name="Ferreira P."/>
            <person name="Barriuso J."/>
            <person name="Kellner H."/>
            <person name="Castanera R."/>
            <person name="Alfaro M."/>
            <person name="Ramirez L."/>
            <person name="Pisabarro A.G."/>
            <person name="Kuo A."/>
            <person name="Tritt A."/>
            <person name="Lipzen A."/>
            <person name="He G."/>
            <person name="Yan M."/>
            <person name="Ng V."/>
            <person name="Cullen D."/>
            <person name="Martin F."/>
            <person name="Rosso M.-N."/>
            <person name="Henrissat B."/>
            <person name="Hibbett D."/>
            <person name="Martinez A.T."/>
            <person name="Grigoriev I.V."/>
        </authorList>
    </citation>
    <scope>NUCLEOTIDE SEQUENCE</scope>
    <source>
        <strain evidence="2">CBS 506.95</strain>
    </source>
</reference>
<keyword evidence="1" id="KW-0472">Membrane</keyword>
<feature type="transmembrane region" description="Helical" evidence="1">
    <location>
        <begin position="17"/>
        <end position="38"/>
    </location>
</feature>
<dbReference type="EMBL" id="MU157838">
    <property type="protein sequence ID" value="KAF9530711.1"/>
    <property type="molecule type" value="Genomic_DNA"/>
</dbReference>
<comment type="caution">
    <text evidence="2">The sequence shown here is derived from an EMBL/GenBank/DDBJ whole genome shotgun (WGS) entry which is preliminary data.</text>
</comment>
<keyword evidence="1" id="KW-1133">Transmembrane helix</keyword>
<accession>A0A9P6EJ88</accession>
<proteinExistence type="predicted"/>
<evidence type="ECO:0000313" key="3">
    <source>
        <dbReference type="Proteomes" id="UP000807306"/>
    </source>
</evidence>
<name>A0A9P6EJ88_9AGAR</name>
<organism evidence="2 3">
    <name type="scientific">Crepidotus variabilis</name>
    <dbReference type="NCBI Taxonomy" id="179855"/>
    <lineage>
        <taxon>Eukaryota</taxon>
        <taxon>Fungi</taxon>
        <taxon>Dikarya</taxon>
        <taxon>Basidiomycota</taxon>
        <taxon>Agaricomycotina</taxon>
        <taxon>Agaricomycetes</taxon>
        <taxon>Agaricomycetidae</taxon>
        <taxon>Agaricales</taxon>
        <taxon>Agaricineae</taxon>
        <taxon>Crepidotaceae</taxon>
        <taxon>Crepidotus</taxon>
    </lineage>
</organism>
<dbReference type="AlphaFoldDB" id="A0A9P6EJ88"/>
<protein>
    <submittedName>
        <fullName evidence="2">Uncharacterized protein</fullName>
    </submittedName>
</protein>
<keyword evidence="1" id="KW-0812">Transmembrane</keyword>
<evidence type="ECO:0000313" key="2">
    <source>
        <dbReference type="EMBL" id="KAF9530711.1"/>
    </source>
</evidence>
<keyword evidence="3" id="KW-1185">Reference proteome</keyword>
<evidence type="ECO:0000256" key="1">
    <source>
        <dbReference type="SAM" id="Phobius"/>
    </source>
</evidence>